<proteinExistence type="predicted"/>
<name>A0A317JPH6_9BACT</name>
<dbReference type="AlphaFoldDB" id="A0A317JPH6"/>
<dbReference type="InterPro" id="IPR010982">
    <property type="entry name" value="Lambda_DNA-bd_dom_sf"/>
</dbReference>
<sequence length="132" mass="14584">MGNRSMSETETLGHPGGRLLAHYRNRHGGLSQQELATQVDCSRSMVAQIESGTRLPSSQLLSAMSQALRLNAVERAILFSLYDKVEPDQISMLPYVVAVLCLDPMLRADQIESLIRLVVQEYKMAIVVGSQP</sequence>
<dbReference type="Proteomes" id="UP000246104">
    <property type="component" value="Unassembled WGS sequence"/>
</dbReference>
<organism evidence="2 3">
    <name type="scientific">Candidatus Cerribacteria bacterium 'Amazon FNV 2010 28 9'</name>
    <dbReference type="NCBI Taxonomy" id="2081795"/>
    <lineage>
        <taxon>Bacteria</taxon>
        <taxon>Candidatus Cerribacteria</taxon>
    </lineage>
</organism>
<evidence type="ECO:0000313" key="3">
    <source>
        <dbReference type="Proteomes" id="UP000246104"/>
    </source>
</evidence>
<evidence type="ECO:0000259" key="1">
    <source>
        <dbReference type="PROSITE" id="PS50943"/>
    </source>
</evidence>
<reference evidence="2 3" key="1">
    <citation type="submission" date="2018-02" db="EMBL/GenBank/DDBJ databases">
        <title>Genomic Reconstructions from Amazon Rainforest and Pasture Soil Reveal Novel Insights into the Physiology of Candidate Phyla in Tropical Sites.</title>
        <authorList>
            <person name="Kroeger M.E."/>
            <person name="Delmont T."/>
            <person name="Eren A.M."/>
            <person name="Guo J."/>
            <person name="Meyer K.M."/>
            <person name="Khan K."/>
            <person name="Rodrigues J.L.M."/>
            <person name="Bohannan B.J.M."/>
            <person name="Tringe S."/>
            <person name="Borges C.D."/>
            <person name="Tiedje J."/>
            <person name="Tsai S.M."/>
            <person name="Nusslein K."/>
        </authorList>
    </citation>
    <scope>NUCLEOTIDE SEQUENCE [LARGE SCALE GENOMIC DNA]</scope>
    <source>
        <strain evidence="2">Amazon FNV 2010 28 9</strain>
    </source>
</reference>
<evidence type="ECO:0000313" key="2">
    <source>
        <dbReference type="EMBL" id="PWU23889.1"/>
    </source>
</evidence>
<dbReference type="Gene3D" id="1.10.260.40">
    <property type="entry name" value="lambda repressor-like DNA-binding domains"/>
    <property type="match status" value="1"/>
</dbReference>
<dbReference type="PROSITE" id="PS50943">
    <property type="entry name" value="HTH_CROC1"/>
    <property type="match status" value="1"/>
</dbReference>
<protein>
    <recommendedName>
        <fullName evidence="1">HTH cro/C1-type domain-containing protein</fullName>
    </recommendedName>
</protein>
<gene>
    <name evidence="2" type="ORF">C5B42_01345</name>
</gene>
<dbReference type="SMART" id="SM00530">
    <property type="entry name" value="HTH_XRE"/>
    <property type="match status" value="1"/>
</dbReference>
<dbReference type="Pfam" id="PF13560">
    <property type="entry name" value="HTH_31"/>
    <property type="match status" value="1"/>
</dbReference>
<feature type="domain" description="HTH cro/C1-type" evidence="1">
    <location>
        <begin position="20"/>
        <end position="75"/>
    </location>
</feature>
<dbReference type="SUPFAM" id="SSF47413">
    <property type="entry name" value="lambda repressor-like DNA-binding domains"/>
    <property type="match status" value="1"/>
</dbReference>
<dbReference type="GO" id="GO:0003677">
    <property type="term" value="F:DNA binding"/>
    <property type="evidence" value="ECO:0007669"/>
    <property type="project" value="InterPro"/>
</dbReference>
<accession>A0A317JPH6</accession>
<comment type="caution">
    <text evidence="2">The sequence shown here is derived from an EMBL/GenBank/DDBJ whole genome shotgun (WGS) entry which is preliminary data.</text>
</comment>
<dbReference type="InterPro" id="IPR001387">
    <property type="entry name" value="Cro/C1-type_HTH"/>
</dbReference>
<dbReference type="EMBL" id="PSRQ01000020">
    <property type="protein sequence ID" value="PWU23889.1"/>
    <property type="molecule type" value="Genomic_DNA"/>
</dbReference>
<dbReference type="CDD" id="cd00093">
    <property type="entry name" value="HTH_XRE"/>
    <property type="match status" value="1"/>
</dbReference>